<comment type="caution">
    <text evidence="2">The sequence shown here is derived from an EMBL/GenBank/DDBJ whole genome shotgun (WGS) entry which is preliminary data.</text>
</comment>
<dbReference type="OrthoDB" id="117615at2759"/>
<evidence type="ECO:0000259" key="1">
    <source>
        <dbReference type="PROSITE" id="PS50878"/>
    </source>
</evidence>
<gene>
    <name evidence="2" type="ORF">Pfra01_002041600</name>
</gene>
<protein>
    <submittedName>
        <fullName evidence="2">Unnamed protein product</fullName>
    </submittedName>
</protein>
<dbReference type="InterPro" id="IPR000477">
    <property type="entry name" value="RT_dom"/>
</dbReference>
<dbReference type="InterPro" id="IPR043502">
    <property type="entry name" value="DNA/RNA_pol_sf"/>
</dbReference>
<accession>A0A9W6Y284</accession>
<name>A0A9W6Y284_9STRA</name>
<dbReference type="PANTHER" id="PTHR33064">
    <property type="entry name" value="POL PROTEIN"/>
    <property type="match status" value="1"/>
</dbReference>
<dbReference type="Pfam" id="PF17919">
    <property type="entry name" value="RT_RNaseH_2"/>
    <property type="match status" value="1"/>
</dbReference>
<proteinExistence type="predicted"/>
<dbReference type="PROSITE" id="PS50878">
    <property type="entry name" value="RT_POL"/>
    <property type="match status" value="1"/>
</dbReference>
<dbReference type="Gene3D" id="3.30.70.270">
    <property type="match status" value="1"/>
</dbReference>
<evidence type="ECO:0000313" key="2">
    <source>
        <dbReference type="EMBL" id="GMF50898.1"/>
    </source>
</evidence>
<dbReference type="InterPro" id="IPR041577">
    <property type="entry name" value="RT_RNaseH_2"/>
</dbReference>
<dbReference type="AlphaFoldDB" id="A0A9W6Y284"/>
<evidence type="ECO:0000313" key="3">
    <source>
        <dbReference type="Proteomes" id="UP001165121"/>
    </source>
</evidence>
<dbReference type="Proteomes" id="UP001165121">
    <property type="component" value="Unassembled WGS sequence"/>
</dbReference>
<dbReference type="InterPro" id="IPR051320">
    <property type="entry name" value="Viral_Replic_Matur_Polypro"/>
</dbReference>
<dbReference type="EMBL" id="BSXT01002787">
    <property type="protein sequence ID" value="GMF50898.1"/>
    <property type="molecule type" value="Genomic_DNA"/>
</dbReference>
<feature type="domain" description="Reverse transcriptase" evidence="1">
    <location>
        <begin position="1"/>
        <end position="80"/>
    </location>
</feature>
<dbReference type="PANTHER" id="PTHR33064:SF37">
    <property type="entry name" value="RIBONUCLEASE H"/>
    <property type="match status" value="1"/>
</dbReference>
<organism evidence="2 3">
    <name type="scientific">Phytophthora fragariaefolia</name>
    <dbReference type="NCBI Taxonomy" id="1490495"/>
    <lineage>
        <taxon>Eukaryota</taxon>
        <taxon>Sar</taxon>
        <taxon>Stramenopiles</taxon>
        <taxon>Oomycota</taxon>
        <taxon>Peronosporomycetes</taxon>
        <taxon>Peronosporales</taxon>
        <taxon>Peronosporaceae</taxon>
        <taxon>Phytophthora</taxon>
    </lineage>
</organism>
<dbReference type="InterPro" id="IPR043128">
    <property type="entry name" value="Rev_trsase/Diguanyl_cyclase"/>
</dbReference>
<reference evidence="2" key="1">
    <citation type="submission" date="2023-04" db="EMBL/GenBank/DDBJ databases">
        <title>Phytophthora fragariaefolia NBRC 109709.</title>
        <authorList>
            <person name="Ichikawa N."/>
            <person name="Sato H."/>
            <person name="Tonouchi N."/>
        </authorList>
    </citation>
    <scope>NUCLEOTIDE SEQUENCE</scope>
    <source>
        <strain evidence="2">NBRC 109709</strain>
    </source>
</reference>
<keyword evidence="3" id="KW-1185">Reference proteome</keyword>
<sequence>MGATDSVGYCQTVVEEVFGDLLGQGILCWLDDILGYAADAEALMVLLDQVLERCECYGLKLHANKCVFFATKVKWCGKMISAKGVRHCPERVLGLAEMQSPRTAGDLQQFLCAVNWMRQSIPEYNKLTLRLKEDDNDLAAVKAVLLNMVPLAHPSPDAEACLYTDASQDSWGAVVTQLSPEEVQLSLDQQHHRPLAFLSGRFSGASSRWEH</sequence>
<dbReference type="SUPFAM" id="SSF56672">
    <property type="entry name" value="DNA/RNA polymerases"/>
    <property type="match status" value="1"/>
</dbReference>
<dbReference type="Pfam" id="PF00078">
    <property type="entry name" value="RVT_1"/>
    <property type="match status" value="1"/>
</dbReference>